<dbReference type="Proteomes" id="UP000704712">
    <property type="component" value="Unassembled WGS sequence"/>
</dbReference>
<name>A0A8S9V3I2_PHYIN</name>
<dbReference type="EMBL" id="JAACNO010000374">
    <property type="protein sequence ID" value="KAF4148016.1"/>
    <property type="molecule type" value="Genomic_DNA"/>
</dbReference>
<sequence>MKQVWGIQINGGKPLSFPIEDDKTVFDLQLTIKRLNRIKYPADELTFYLATRNGKWLQRWDPDVQQVLKRGPMSDTFMELLSDDKIMDPQRPLSDFNLCERQDIWNNEFHVLLELPKGKHYRNRMARRKKERAEQRRKEHVKYLLAKNQNSSSSYLPKVVTCALCIALPASFQYLPTCTHPHEALLYRRVCVAAGTTSRRLLQPSR</sequence>
<reference evidence="1" key="1">
    <citation type="submission" date="2020-03" db="EMBL/GenBank/DDBJ databases">
        <title>Hybrid Assembly of Korean Phytophthora infestans isolates.</title>
        <authorList>
            <person name="Prokchorchik M."/>
            <person name="Lee Y."/>
            <person name="Seo J."/>
            <person name="Cho J.-H."/>
            <person name="Park Y.-E."/>
            <person name="Jang D.-C."/>
            <person name="Im J.-S."/>
            <person name="Choi J.-G."/>
            <person name="Park H.-J."/>
            <person name="Lee G.-B."/>
            <person name="Lee Y.-G."/>
            <person name="Hong S.-Y."/>
            <person name="Cho K."/>
            <person name="Sohn K.H."/>
        </authorList>
    </citation>
    <scope>NUCLEOTIDE SEQUENCE</scope>
    <source>
        <strain evidence="1">KR_2_A2</strain>
    </source>
</reference>
<proteinExistence type="predicted"/>
<protein>
    <recommendedName>
        <fullName evidence="3">Crinkler (CRN) family protein</fullName>
    </recommendedName>
</protein>
<dbReference type="AlphaFoldDB" id="A0A8S9V3I2"/>
<organism evidence="1 2">
    <name type="scientific">Phytophthora infestans</name>
    <name type="common">Potato late blight agent</name>
    <name type="synonym">Botrytis infestans</name>
    <dbReference type="NCBI Taxonomy" id="4787"/>
    <lineage>
        <taxon>Eukaryota</taxon>
        <taxon>Sar</taxon>
        <taxon>Stramenopiles</taxon>
        <taxon>Oomycota</taxon>
        <taxon>Peronosporomycetes</taxon>
        <taxon>Peronosporales</taxon>
        <taxon>Peronosporaceae</taxon>
        <taxon>Phytophthora</taxon>
    </lineage>
</organism>
<evidence type="ECO:0008006" key="3">
    <source>
        <dbReference type="Google" id="ProtNLM"/>
    </source>
</evidence>
<comment type="caution">
    <text evidence="1">The sequence shown here is derived from an EMBL/GenBank/DDBJ whole genome shotgun (WGS) entry which is preliminary data.</text>
</comment>
<gene>
    <name evidence="1" type="ORF">GN958_ATG02826</name>
</gene>
<evidence type="ECO:0000313" key="2">
    <source>
        <dbReference type="Proteomes" id="UP000704712"/>
    </source>
</evidence>
<evidence type="ECO:0000313" key="1">
    <source>
        <dbReference type="EMBL" id="KAF4148016.1"/>
    </source>
</evidence>
<accession>A0A8S9V3I2</accession>